<feature type="compositionally biased region" description="Basic residues" evidence="4">
    <location>
        <begin position="406"/>
        <end position="422"/>
    </location>
</feature>
<keyword evidence="3" id="KW-0862">Zinc</keyword>
<name>A0A8H7VH19_9FUNG</name>
<evidence type="ECO:0000256" key="1">
    <source>
        <dbReference type="ARBA" id="ARBA00022723"/>
    </source>
</evidence>
<protein>
    <recommendedName>
        <fullName evidence="5">PHD-type domain-containing protein</fullName>
    </recommendedName>
</protein>
<feature type="region of interest" description="Disordered" evidence="4">
    <location>
        <begin position="1128"/>
        <end position="1243"/>
    </location>
</feature>
<feature type="compositionally biased region" description="Low complexity" evidence="4">
    <location>
        <begin position="1152"/>
        <end position="1163"/>
    </location>
</feature>
<dbReference type="InterPro" id="IPR043145">
    <property type="entry name" value="Znf_ZZ_sf"/>
</dbReference>
<comment type="caution">
    <text evidence="6">The sequence shown here is derived from an EMBL/GenBank/DDBJ whole genome shotgun (WGS) entry which is preliminary data.</text>
</comment>
<accession>A0A8H7VH19</accession>
<dbReference type="PROSITE" id="PS51805">
    <property type="entry name" value="EPHD"/>
    <property type="match status" value="1"/>
</dbReference>
<feature type="compositionally biased region" description="Polar residues" evidence="4">
    <location>
        <begin position="250"/>
        <end position="260"/>
    </location>
</feature>
<proteinExistence type="predicted"/>
<dbReference type="SUPFAM" id="SSF53335">
    <property type="entry name" value="S-adenosyl-L-methionine-dependent methyltransferases"/>
    <property type="match status" value="2"/>
</dbReference>
<dbReference type="Gene3D" id="3.40.50.150">
    <property type="entry name" value="Vaccinia Virus protein VP39"/>
    <property type="match status" value="2"/>
</dbReference>
<feature type="region of interest" description="Disordered" evidence="4">
    <location>
        <begin position="570"/>
        <end position="593"/>
    </location>
</feature>
<feature type="region of interest" description="Disordered" evidence="4">
    <location>
        <begin position="772"/>
        <end position="816"/>
    </location>
</feature>
<feature type="region of interest" description="Disordered" evidence="4">
    <location>
        <begin position="862"/>
        <end position="927"/>
    </location>
</feature>
<feature type="compositionally biased region" description="Low complexity" evidence="4">
    <location>
        <begin position="862"/>
        <end position="886"/>
    </location>
</feature>
<feature type="compositionally biased region" description="Polar residues" evidence="4">
    <location>
        <begin position="278"/>
        <end position="303"/>
    </location>
</feature>
<organism evidence="6 7">
    <name type="scientific">Circinella minor</name>
    <dbReference type="NCBI Taxonomy" id="1195481"/>
    <lineage>
        <taxon>Eukaryota</taxon>
        <taxon>Fungi</taxon>
        <taxon>Fungi incertae sedis</taxon>
        <taxon>Mucoromycota</taxon>
        <taxon>Mucoromycotina</taxon>
        <taxon>Mucoromycetes</taxon>
        <taxon>Mucorales</taxon>
        <taxon>Lichtheimiaceae</taxon>
        <taxon>Circinella</taxon>
    </lineage>
</organism>
<dbReference type="PANTHER" id="PTHR42264">
    <property type="entry name" value="EPHRIN_REC_LIKE DOMAIN-CONTAINING PROTEIN"/>
    <property type="match status" value="1"/>
</dbReference>
<gene>
    <name evidence="6" type="ORF">INT45_002812</name>
</gene>
<dbReference type="InterPro" id="IPR001965">
    <property type="entry name" value="Znf_PHD"/>
</dbReference>
<dbReference type="Gene3D" id="3.30.60.90">
    <property type="match status" value="1"/>
</dbReference>
<evidence type="ECO:0000313" key="6">
    <source>
        <dbReference type="EMBL" id="KAG2220220.1"/>
    </source>
</evidence>
<feature type="domain" description="PHD-type" evidence="5">
    <location>
        <begin position="1571"/>
        <end position="1691"/>
    </location>
</feature>
<evidence type="ECO:0000256" key="3">
    <source>
        <dbReference type="ARBA" id="ARBA00022833"/>
    </source>
</evidence>
<feature type="region of interest" description="Disordered" evidence="4">
    <location>
        <begin position="112"/>
        <end position="186"/>
    </location>
</feature>
<dbReference type="SUPFAM" id="SSF57850">
    <property type="entry name" value="RING/U-box"/>
    <property type="match status" value="1"/>
</dbReference>
<feature type="region of interest" description="Disordered" evidence="4">
    <location>
        <begin position="1507"/>
        <end position="1541"/>
    </location>
</feature>
<feature type="region of interest" description="Disordered" evidence="4">
    <location>
        <begin position="1070"/>
        <end position="1093"/>
    </location>
</feature>
<dbReference type="SMART" id="SM00249">
    <property type="entry name" value="PHD"/>
    <property type="match status" value="1"/>
</dbReference>
<keyword evidence="1" id="KW-0479">Metal-binding</keyword>
<feature type="compositionally biased region" description="Basic and acidic residues" evidence="4">
    <location>
        <begin position="1172"/>
        <end position="1181"/>
    </location>
</feature>
<feature type="compositionally biased region" description="Polar residues" evidence="4">
    <location>
        <begin position="112"/>
        <end position="122"/>
    </location>
</feature>
<dbReference type="InterPro" id="IPR029063">
    <property type="entry name" value="SAM-dependent_MTases_sf"/>
</dbReference>
<feature type="region of interest" description="Disordered" evidence="4">
    <location>
        <begin position="208"/>
        <end position="312"/>
    </location>
</feature>
<dbReference type="CDD" id="cd20104">
    <property type="entry name" value="MBT_PHF20L1-like"/>
    <property type="match status" value="1"/>
</dbReference>
<sequence length="2470" mass="283032">MAPSSGSSSSKMTDENAFSWQLAQYNNNSLLSPSSLSSSTNSSNEHHTVVPPWHTHNHLNYHYQYYPDAQYYHSNAINYYHQQYSYNQQSYDLTHQQNEYYSYGYVLPNEEQYQVPSPSSSNKTKEPPSSPFPSERSASSTIRKNETPVHPSPPWKRVDTCVTGNTGTTFPNNSLSPTPTSSSQKQIVSKKKFGSFMGKLLLVKGNKSLSSIPNKPVNSYFRTQKSSSTTTTTTSTTKDSVGKLMLPDSPVSNSITANIDEQQHEKPVSPKNNNNNKTEPQSTSSPFLTPVSNTSVVLESSPSKPLPVQRHQQEYISNEDYIDELLSFDDDDNDDLSSLSSLQSEDNVLGPWNEEMAQEICTSCESLRDEHAGPMEADWICTQCKNKWAEQLTSWMEKIMGKKKCDHTSAVKKKRQRQKQQQKKNIPVSSLPAGTDVNYQNKNQSHSTIAKERKTVGTKQRKKKQKTKKDIAVLPPPSISSRSRLDKYVTTGAFMTRNTAKQLADPEDGFHPNPYGYLRKQKVEVLNINGHWYRGVLTMMQASKVKVAYSDWQDQEEWIKMGSRRIRIYNADDEQEEEGEENNYGSKEDPEQKHDKLATVVGEHEKTLSPLSSSNTDNENVNKQLYEDPLLPHSNVQNKTRNVGDDYVSATLDKDPHQIFNDNEVFLTRRMARQLTDEHGFRANSFGYHHNRAVAVAFKQGSKRKGYRGNKIEYLGYLREMRENQIRIWYPTLCQSDWLVVGSRRLRLLTKEEEEVLKEQMIEPPVVPVVAEEEPKRKEQSATRHKVTEAQSTNVQLHKSKHKKVNVEKEKKKSTNVALTPSAAAAAAAELITTKRSEKAPASNLIATEIPEKVTRQELVTTETTENTETPIVETTVTKMTEETATQESPKRKRGRPRKYPLPGEKPKPSKNIQTTQNQDQNQNESLSLPTVLPPIQELHEKEKSVSSLKKKEECFLTTGAFATRRAMRQLKDEHGFVPNPYGYTYNQPIEVLNTKTAKNKRFWERGHLVAMKPGQVKVRYDGWSEIYDEWFMVGSRRIRPASIVETAPSISLSENSNNISVNNETAVANESPLTTSTETTRAVESAQPATKSSDLIMATEMNPELKDLAKRKHVPRIIRPEDYEQLGYLVPTNQPPLRRRGRPSKKSPNPTTNAHTTLATATEQPLVSPKSSEKNTENHEAAAFYPPDSPGSSDNEETTSDYEKDYTTAVTHHRGRGRKRGRQPISASKRRKKQQEQQEAVAQAMLEKQQEQMQRIRSGSALLRHGGGLTSADDHGFVANVYGYDYMQHVQVLNLDKKWYEARLVRMDRNRVRIHYCGWVDKFDEYIPLGSRRLQMIENPHEVICAEPNFKERYEALLLESRNNNDQEVEQDENQRSMVLKRNSRRRTLSEGLYNESNEGIEYHKEGEQAGSDVEEIDAWKVYCNQCNVVIKQFRYYCTYCETPSEGYDYESFELCLRCFDQNFPFWHHHPRSSFAVQAVINSEIGPMPIKGELVTIWEEDVIDEFPHNNNNNNNNNEEAKSVDENNDDTTTKNQHPHEEIEEASKVFTGDAAINTAEQGYKYLKRWQRRKVCAFCNDDDDTSTELGQFIGPFVIATYNKNGVERKRQFWAHDACARYSPEVFCTPEGKWYNVTLALRRGRGMRCFGCKEKGATIGCFDSRCSKSFHLPCAQKPVSYFRNGVIFWCPTHEAYYNKKDTYVNIFKCDGCNIQMKDESWFTCLPCASGYFSSFDLCAECFEKLPEYNHPHDQDDFEETSFAIIKEMEAEKARETALAKELSAAKRKKPLFPRRRRKRAGDAPITTCCYCGTEEAEEWRKGYDGGVIMCRPCFEVALLVDNNDGSSSTNNNDNELQPDYEREIDENGRDKYVTLIEEYTHKPYLTRDALSSTKFTATAGIRLPTYEPQPHQLFSLIFDSTYYDIPGRAPRWATHSGTDYHGTWLPQTVRRAILKHTEKDERVFSNFLGRGTDAIECFLLQRRCCGVDINPAAVALSQRNCCFEIPPGLTSAEYRPIVAQADSRHLTGPLFNDESFHHVLSHPPYKDCVAYSTHLDGDLSRFTNIEDFKEEYIKVVHESWRVLKMGRRLTLGIGDNREHCFYIPVGYHLIRQYIDNGFELEELIIKRQRYCSAFGLGTYLCVQFDFLVFTHEFIATFRKIPKENVDRMISLEEESIDHVQVTKTLRGVPSSAIARKSVVMGTVWVFKPTDHYRFDQLCMSRMVERFGRDDTNWIQVELDFISQYELQNLLQVEELESRSVEKQAQSKKDIDEENSLSEYEQQRLKRIEENTRTLVQLGLISELSEDSTDIMHYETMMRKPAQEDKNAPLRLMVIAHLPYLFAHHIGLYRQTLIKLAVEAVEKLAPQGMLIIGTQDIRSPNGKLWPLGMLVMEDIERTLDSSVLKLKEMIIAVPDGYSKDRHQDILEQQPNLANTTTTFITTAKENGNEEDIDVDVVDEHLKIIHATYLVFQKI</sequence>
<keyword evidence="2" id="KW-0863">Zinc-finger</keyword>
<dbReference type="Gene3D" id="3.30.40.10">
    <property type="entry name" value="Zinc/RING finger domain, C3HC4 (zinc finger)"/>
    <property type="match status" value="1"/>
</dbReference>
<feature type="region of interest" description="Disordered" evidence="4">
    <location>
        <begin position="406"/>
        <end position="477"/>
    </location>
</feature>
<feature type="compositionally biased region" description="Low complexity" evidence="4">
    <location>
        <begin position="168"/>
        <end position="186"/>
    </location>
</feature>
<feature type="compositionally biased region" description="Acidic residues" evidence="4">
    <location>
        <begin position="571"/>
        <end position="581"/>
    </location>
</feature>
<evidence type="ECO:0000313" key="7">
    <source>
        <dbReference type="Proteomes" id="UP000646827"/>
    </source>
</evidence>
<dbReference type="SUPFAM" id="SSF63748">
    <property type="entry name" value="Tudor/PWWP/MBT"/>
    <property type="match status" value="1"/>
</dbReference>
<evidence type="ECO:0000259" key="5">
    <source>
        <dbReference type="PROSITE" id="PS51805"/>
    </source>
</evidence>
<evidence type="ECO:0000256" key="2">
    <source>
        <dbReference type="ARBA" id="ARBA00022771"/>
    </source>
</evidence>
<reference evidence="6 7" key="1">
    <citation type="submission" date="2020-12" db="EMBL/GenBank/DDBJ databases">
        <title>Metabolic potential, ecology and presence of endohyphal bacteria is reflected in genomic diversity of Mucoromycotina.</title>
        <authorList>
            <person name="Muszewska A."/>
            <person name="Okrasinska A."/>
            <person name="Steczkiewicz K."/>
            <person name="Drgas O."/>
            <person name="Orlowska M."/>
            <person name="Perlinska-Lenart U."/>
            <person name="Aleksandrzak-Piekarczyk T."/>
            <person name="Szatraj K."/>
            <person name="Zielenkiewicz U."/>
            <person name="Pilsyk S."/>
            <person name="Malc E."/>
            <person name="Mieczkowski P."/>
            <person name="Kruszewska J.S."/>
            <person name="Biernat P."/>
            <person name="Pawlowska J."/>
        </authorList>
    </citation>
    <scope>NUCLEOTIDE SEQUENCE [LARGE SCALE GENOMIC DNA]</scope>
    <source>
        <strain evidence="6 7">CBS 142.35</strain>
    </source>
</reference>
<feature type="compositionally biased region" description="Low complexity" evidence="4">
    <location>
        <begin position="226"/>
        <end position="237"/>
    </location>
</feature>
<feature type="compositionally biased region" description="Polar residues" evidence="4">
    <location>
        <begin position="208"/>
        <end position="225"/>
    </location>
</feature>
<dbReference type="CDD" id="cd15571">
    <property type="entry name" value="ePHD"/>
    <property type="match status" value="1"/>
</dbReference>
<dbReference type="EMBL" id="JAEPRB010000148">
    <property type="protein sequence ID" value="KAG2220220.1"/>
    <property type="molecule type" value="Genomic_DNA"/>
</dbReference>
<dbReference type="InterPro" id="IPR013083">
    <property type="entry name" value="Znf_RING/FYVE/PHD"/>
</dbReference>
<dbReference type="GO" id="GO:0008270">
    <property type="term" value="F:zinc ion binding"/>
    <property type="evidence" value="ECO:0007669"/>
    <property type="project" value="UniProtKB-KW"/>
</dbReference>
<keyword evidence="7" id="KW-1185">Reference proteome</keyword>
<feature type="compositionally biased region" description="Basic residues" evidence="4">
    <location>
        <begin position="1212"/>
        <end position="1234"/>
    </location>
</feature>
<feature type="compositionally biased region" description="Basic and acidic residues" evidence="4">
    <location>
        <begin position="773"/>
        <end position="788"/>
    </location>
</feature>
<feature type="compositionally biased region" description="Polar residues" evidence="4">
    <location>
        <begin position="437"/>
        <end position="448"/>
    </location>
</feature>
<dbReference type="Gene3D" id="2.30.30.140">
    <property type="match status" value="3"/>
</dbReference>
<dbReference type="Pfam" id="PF13771">
    <property type="entry name" value="zf-HC5HC2H"/>
    <property type="match status" value="1"/>
</dbReference>
<evidence type="ECO:0000256" key="4">
    <source>
        <dbReference type="SAM" id="MobiDB-lite"/>
    </source>
</evidence>
<dbReference type="OrthoDB" id="161570at2759"/>
<dbReference type="Proteomes" id="UP000646827">
    <property type="component" value="Unassembled WGS sequence"/>
</dbReference>
<dbReference type="InterPro" id="IPR034732">
    <property type="entry name" value="EPHD"/>
</dbReference>
<feature type="compositionally biased region" description="Low complexity" evidence="4">
    <location>
        <begin position="912"/>
        <end position="924"/>
    </location>
</feature>